<dbReference type="Proteomes" id="UP000054053">
    <property type="component" value="Unassembled WGS sequence"/>
</dbReference>
<dbReference type="Pfam" id="PF10373">
    <property type="entry name" value="EST1_DNA_bind"/>
    <property type="match status" value="1"/>
</dbReference>
<feature type="domain" description="Telomerase activating protein Est1-like N-terminal" evidence="2">
    <location>
        <begin position="94"/>
        <end position="209"/>
    </location>
</feature>
<evidence type="ECO:0000259" key="1">
    <source>
        <dbReference type="Pfam" id="PF10373"/>
    </source>
</evidence>
<dbReference type="SUPFAM" id="SSF48452">
    <property type="entry name" value="TPR-like"/>
    <property type="match status" value="1"/>
</dbReference>
<dbReference type="InterPro" id="IPR045153">
    <property type="entry name" value="Est1/Ebs1-like"/>
</dbReference>
<accession>A0A1B5L7G3</accession>
<dbReference type="PANTHER" id="PTHR15696:SF36">
    <property type="entry name" value="NONSENSE-MEDIATED MRNA DECAY FACTOR"/>
    <property type="match status" value="1"/>
</dbReference>
<sequence length="365" mass="42159">MATATSQASQYWHQALKMRKHLLKHLEKLQAETTLGIDISQFEAIEGLLEKYTQPMRSLACFGFAFLTQCLIRFRLAFVHTIFLDFAYAVKENSEEALWTSHTSINTEYRRIQSRLKHSSHTVERRKLEKSYNNFLRVAQKFYKGYIQRLAARYDVPELRRVAQGIDVEQMDSVDQISPIPAKLQAMVLKSCHSTLLRIGDLSRYRTQARHKNSGYETALTYYSLAHHIKPHSGYAHHQMGIVHLDQGNHLDIVYHFYRAWAVESPHPNAQSNLELEFKSLQLPNSSKSRHNAATAQDAFSMWFVRLHALFYKGEKFHQQAELEGEIMHRLEMACHIEKSTNTLLKMALVNMSAHHIAATNYAGS</sequence>
<evidence type="ECO:0008006" key="5">
    <source>
        <dbReference type="Google" id="ProtNLM"/>
    </source>
</evidence>
<evidence type="ECO:0000313" key="4">
    <source>
        <dbReference type="Proteomes" id="UP000054053"/>
    </source>
</evidence>
<dbReference type="InterPro" id="IPR019458">
    <property type="entry name" value="Est1-like_N"/>
</dbReference>
<proteinExistence type="predicted"/>
<name>A0A1B5L7G3_USTVR</name>
<feature type="domain" description="DNA/RNA-binding" evidence="1">
    <location>
        <begin position="219"/>
        <end position="360"/>
    </location>
</feature>
<reference evidence="4" key="1">
    <citation type="journal article" date="2016" name="Genome Announc.">
        <title>Genome sequence of Ustilaginoidea virens IPU010, a rice pathogenic fungus causing false smut.</title>
        <authorList>
            <person name="Kumagai T."/>
            <person name="Ishii T."/>
            <person name="Terai G."/>
            <person name="Umemura M."/>
            <person name="Machida M."/>
            <person name="Asai K."/>
        </authorList>
    </citation>
    <scope>NUCLEOTIDE SEQUENCE [LARGE SCALE GENOMIC DNA]</scope>
    <source>
        <strain evidence="4">IPU010</strain>
    </source>
</reference>
<evidence type="ECO:0000259" key="2">
    <source>
        <dbReference type="Pfam" id="PF10374"/>
    </source>
</evidence>
<dbReference type="AlphaFoldDB" id="A0A1B5L7G3"/>
<dbReference type="InterPro" id="IPR011990">
    <property type="entry name" value="TPR-like_helical_dom_sf"/>
</dbReference>
<dbReference type="PANTHER" id="PTHR15696">
    <property type="entry name" value="SMG-7 SUPPRESSOR WITH MORPHOLOGICAL EFFECT ON GENITALIA PROTEIN 7"/>
    <property type="match status" value="1"/>
</dbReference>
<organism evidence="3 4">
    <name type="scientific">Ustilaginoidea virens</name>
    <name type="common">Rice false smut fungus</name>
    <name type="synonym">Villosiclava virens</name>
    <dbReference type="NCBI Taxonomy" id="1159556"/>
    <lineage>
        <taxon>Eukaryota</taxon>
        <taxon>Fungi</taxon>
        <taxon>Dikarya</taxon>
        <taxon>Ascomycota</taxon>
        <taxon>Pezizomycotina</taxon>
        <taxon>Sordariomycetes</taxon>
        <taxon>Hypocreomycetidae</taxon>
        <taxon>Hypocreales</taxon>
        <taxon>Clavicipitaceae</taxon>
        <taxon>Ustilaginoidea</taxon>
    </lineage>
</organism>
<dbReference type="InterPro" id="IPR018834">
    <property type="entry name" value="DNA/RNA-bd_Est1-type"/>
</dbReference>
<dbReference type="EMBL" id="BBTG02000091">
    <property type="protein sequence ID" value="GAO19610.1"/>
    <property type="molecule type" value="Genomic_DNA"/>
</dbReference>
<dbReference type="Pfam" id="PF10374">
    <property type="entry name" value="EST1"/>
    <property type="match status" value="1"/>
</dbReference>
<comment type="caution">
    <text evidence="3">The sequence shown here is derived from an EMBL/GenBank/DDBJ whole genome shotgun (WGS) entry which is preliminary data.</text>
</comment>
<evidence type="ECO:0000313" key="3">
    <source>
        <dbReference type="EMBL" id="GAO19610.1"/>
    </source>
</evidence>
<dbReference type="Gene3D" id="1.25.40.10">
    <property type="entry name" value="Tetratricopeptide repeat domain"/>
    <property type="match status" value="1"/>
</dbReference>
<protein>
    <recommendedName>
        <fullName evidence="5">Telomerase activating protein Est1</fullName>
    </recommendedName>
</protein>
<gene>
    <name evidence="3" type="ORF">UVI_02063840</name>
</gene>